<dbReference type="InterPro" id="IPR029063">
    <property type="entry name" value="SAM-dependent_MTases_sf"/>
</dbReference>
<dbReference type="Proteomes" id="UP000318571">
    <property type="component" value="Chromosome 7"/>
</dbReference>
<dbReference type="PANTHER" id="PTHR14614:SF44">
    <property type="entry name" value="PROTEIN N-LYSINE METHYLTRANSFERASE METTL21D"/>
    <property type="match status" value="1"/>
</dbReference>
<accession>A0A553P4S3</accession>
<reference evidence="1 2" key="1">
    <citation type="journal article" date="2018" name="Nat. Ecol. Evol.">
        <title>Genomic signatures of mitonuclear coevolution across populations of Tigriopus californicus.</title>
        <authorList>
            <person name="Barreto F.S."/>
            <person name="Watson E.T."/>
            <person name="Lima T.G."/>
            <person name="Willett C.S."/>
            <person name="Edmands S."/>
            <person name="Li W."/>
            <person name="Burton R.S."/>
        </authorList>
    </citation>
    <scope>NUCLEOTIDE SEQUENCE [LARGE SCALE GENOMIC DNA]</scope>
    <source>
        <strain evidence="1 2">San Diego</strain>
    </source>
</reference>
<dbReference type="InterPro" id="IPR019410">
    <property type="entry name" value="Methyltransf_16"/>
</dbReference>
<gene>
    <name evidence="1" type="ORF">TCAL_03390</name>
</gene>
<dbReference type="Pfam" id="PF10294">
    <property type="entry name" value="Methyltransf_16"/>
    <property type="match status" value="1"/>
</dbReference>
<sequence length="252" mass="27593">MFERVLPLHIRRLAAAGRGAPPTGCRQPEAAVLDGVVDGPSGSEAVVELRVVQASTGSEAVVVWDAALVLAYYLEHRQEALRLDQGPQTVLELGSGTGAVGLVAAALGARTVLTDLPEVLPLLERNIDLNRRVLDGPAQARALPWGHDHLDRVSDLLDPGVDYILVSDCVYYEAALEPLIDTLVALSRAQTRVLVSYEERTSPTQVAVQRRFRELVERHFRIHPVPPAECHPDYACPEIKLWTLEKRPSLSV</sequence>
<name>A0A553P4S3_TIGCA</name>
<proteinExistence type="predicted"/>
<dbReference type="OMA" id="RRADMRF"/>
<dbReference type="GO" id="GO:0032991">
    <property type="term" value="C:protein-containing complex"/>
    <property type="evidence" value="ECO:0007669"/>
    <property type="project" value="TreeGrafter"/>
</dbReference>
<comment type="caution">
    <text evidence="1">The sequence shown here is derived from an EMBL/GenBank/DDBJ whole genome shotgun (WGS) entry which is preliminary data.</text>
</comment>
<keyword evidence="2" id="KW-1185">Reference proteome</keyword>
<evidence type="ECO:0000313" key="1">
    <source>
        <dbReference type="EMBL" id="TRY72694.1"/>
    </source>
</evidence>
<evidence type="ECO:0000313" key="2">
    <source>
        <dbReference type="Proteomes" id="UP000318571"/>
    </source>
</evidence>
<dbReference type="GO" id="GO:0005829">
    <property type="term" value="C:cytosol"/>
    <property type="evidence" value="ECO:0007669"/>
    <property type="project" value="TreeGrafter"/>
</dbReference>
<dbReference type="AlphaFoldDB" id="A0A553P4S3"/>
<organism evidence="1 2">
    <name type="scientific">Tigriopus californicus</name>
    <name type="common">Marine copepod</name>
    <dbReference type="NCBI Taxonomy" id="6832"/>
    <lineage>
        <taxon>Eukaryota</taxon>
        <taxon>Metazoa</taxon>
        <taxon>Ecdysozoa</taxon>
        <taxon>Arthropoda</taxon>
        <taxon>Crustacea</taxon>
        <taxon>Multicrustacea</taxon>
        <taxon>Hexanauplia</taxon>
        <taxon>Copepoda</taxon>
        <taxon>Harpacticoida</taxon>
        <taxon>Harpacticidae</taxon>
        <taxon>Tigriopus</taxon>
    </lineage>
</organism>
<evidence type="ECO:0008006" key="3">
    <source>
        <dbReference type="Google" id="ProtNLM"/>
    </source>
</evidence>
<dbReference type="SUPFAM" id="SSF53335">
    <property type="entry name" value="S-adenosyl-L-methionine-dependent methyltransferases"/>
    <property type="match status" value="1"/>
</dbReference>
<dbReference type="STRING" id="6832.A0A553P4S3"/>
<dbReference type="OrthoDB" id="413520at2759"/>
<protein>
    <recommendedName>
        <fullName evidence="3">Protein-lysine methyltransferase METTL21D</fullName>
    </recommendedName>
</protein>
<dbReference type="EMBL" id="VCGU01000008">
    <property type="protein sequence ID" value="TRY72694.1"/>
    <property type="molecule type" value="Genomic_DNA"/>
</dbReference>
<dbReference type="PANTHER" id="PTHR14614">
    <property type="entry name" value="HEPATOCELLULAR CARCINOMA-ASSOCIATED ANTIGEN"/>
    <property type="match status" value="1"/>
</dbReference>
<dbReference type="Gene3D" id="3.40.50.150">
    <property type="entry name" value="Vaccinia Virus protein VP39"/>
    <property type="match status" value="1"/>
</dbReference>